<dbReference type="PANTHER" id="PTHR43806">
    <property type="entry name" value="PEPTIDASE S8"/>
    <property type="match status" value="1"/>
</dbReference>
<evidence type="ECO:0000259" key="10">
    <source>
        <dbReference type="Pfam" id="PF00082"/>
    </source>
</evidence>
<dbReference type="PRINTS" id="PR00723">
    <property type="entry name" value="SUBTILISIN"/>
</dbReference>
<keyword evidence="4" id="KW-0645">Protease</keyword>
<evidence type="ECO:0000256" key="7">
    <source>
        <dbReference type="ARBA" id="ARBA00030238"/>
    </source>
</evidence>
<keyword evidence="9" id="KW-0732">Signal</keyword>
<dbReference type="SUPFAM" id="SSF49785">
    <property type="entry name" value="Galactose-binding domain-like"/>
    <property type="match status" value="1"/>
</dbReference>
<evidence type="ECO:0000256" key="8">
    <source>
        <dbReference type="PROSITE-ProRule" id="PRU01240"/>
    </source>
</evidence>
<dbReference type="InterPro" id="IPR000209">
    <property type="entry name" value="Peptidase_S8/S53_dom"/>
</dbReference>
<evidence type="ECO:0000259" key="11">
    <source>
        <dbReference type="Pfam" id="PF11721"/>
    </source>
</evidence>
<dbReference type="InterPro" id="IPR015500">
    <property type="entry name" value="Peptidase_S8_subtilisin-rel"/>
</dbReference>
<keyword evidence="13" id="KW-1185">Reference proteome</keyword>
<evidence type="ECO:0000256" key="2">
    <source>
        <dbReference type="ARBA" id="ARBA00011073"/>
    </source>
</evidence>
<dbReference type="GO" id="GO:0004556">
    <property type="term" value="F:alpha-amylase activity"/>
    <property type="evidence" value="ECO:0007669"/>
    <property type="project" value="UniProtKB-EC"/>
</dbReference>
<keyword evidence="6" id="KW-0720">Serine protease</keyword>
<feature type="domain" description="Peptidase S8/S53" evidence="10">
    <location>
        <begin position="181"/>
        <end position="447"/>
    </location>
</feature>
<organism evidence="12 13">
    <name type="scientific">Sinosporangium siamense</name>
    <dbReference type="NCBI Taxonomy" id="1367973"/>
    <lineage>
        <taxon>Bacteria</taxon>
        <taxon>Bacillati</taxon>
        <taxon>Actinomycetota</taxon>
        <taxon>Actinomycetes</taxon>
        <taxon>Streptosporangiales</taxon>
        <taxon>Streptosporangiaceae</taxon>
        <taxon>Sinosporangium</taxon>
    </lineage>
</organism>
<dbReference type="Gene3D" id="2.60.40.1120">
    <property type="entry name" value="Carboxypeptidase-like, regulatory domain"/>
    <property type="match status" value="3"/>
</dbReference>
<protein>
    <recommendedName>
        <fullName evidence="3">alpha-amylase</fullName>
        <ecNumber evidence="3">3.2.1.1</ecNumber>
    </recommendedName>
    <alternativeName>
        <fullName evidence="7">1,4-alpha-D-glucan glucanohydrolase</fullName>
    </alternativeName>
</protein>
<dbReference type="InterPro" id="IPR013783">
    <property type="entry name" value="Ig-like_fold"/>
</dbReference>
<dbReference type="EC" id="3.2.1.1" evidence="3"/>
<gene>
    <name evidence="12" type="ORF">Ssi02_52780</name>
</gene>
<dbReference type="SUPFAM" id="SSF52743">
    <property type="entry name" value="Subtilisin-like"/>
    <property type="match status" value="1"/>
</dbReference>
<dbReference type="GO" id="GO:0004252">
    <property type="term" value="F:serine-type endopeptidase activity"/>
    <property type="evidence" value="ECO:0007669"/>
    <property type="project" value="InterPro"/>
</dbReference>
<dbReference type="InterPro" id="IPR021720">
    <property type="entry name" value="Malectin_dom"/>
</dbReference>
<reference evidence="12" key="1">
    <citation type="submission" date="2021-01" db="EMBL/GenBank/DDBJ databases">
        <title>Whole genome shotgun sequence of Sinosporangium siamense NBRC 109515.</title>
        <authorList>
            <person name="Komaki H."/>
            <person name="Tamura T."/>
        </authorList>
    </citation>
    <scope>NUCLEOTIDE SEQUENCE</scope>
    <source>
        <strain evidence="12">NBRC 109515</strain>
    </source>
</reference>
<accession>A0A919RJM0</accession>
<evidence type="ECO:0000313" key="13">
    <source>
        <dbReference type="Proteomes" id="UP000606172"/>
    </source>
</evidence>
<evidence type="ECO:0000256" key="9">
    <source>
        <dbReference type="SAM" id="SignalP"/>
    </source>
</evidence>
<dbReference type="Pfam" id="PF11721">
    <property type="entry name" value="Malectin"/>
    <property type="match status" value="1"/>
</dbReference>
<keyword evidence="5" id="KW-0378">Hydrolase</keyword>
<dbReference type="Gene3D" id="2.60.40.10">
    <property type="entry name" value="Immunoglobulins"/>
    <property type="match status" value="1"/>
</dbReference>
<evidence type="ECO:0000313" key="12">
    <source>
        <dbReference type="EMBL" id="GII95047.1"/>
    </source>
</evidence>
<evidence type="ECO:0000256" key="1">
    <source>
        <dbReference type="ARBA" id="ARBA00000548"/>
    </source>
</evidence>
<dbReference type="AlphaFoldDB" id="A0A919RJM0"/>
<comment type="caution">
    <text evidence="8">Lacks conserved residue(s) required for the propagation of feature annotation.</text>
</comment>
<evidence type="ECO:0000256" key="6">
    <source>
        <dbReference type="ARBA" id="ARBA00022825"/>
    </source>
</evidence>
<dbReference type="InterPro" id="IPR008979">
    <property type="entry name" value="Galactose-bd-like_sf"/>
</dbReference>
<sequence length="1173" mass="123452">MSRSSRRWRRALLGAATALAFLLPQSVAQAAPTPDKVDKALLAEFAKKPATSFIVHLKEGADLKTAATATTKADKGARVLKTKSAHAAKSQADLRSLLTSRKADFTPYWIANAVKVTGDAGLAAEIAELPQVERVRPDTVYTLPPITFTPEAKTQPTPNAIDWNLDRIGARRVWSEFGTRGEGIVVGSIDAGVKGSHYGLTNQYRGEGWSQTANPHDYNWFAPLDDCHTPCDYNSYGTFSMGIMVGQDRWREVGVAPGAKWIAAKACGPYGCPLSSLLAAGQWMLAPTDYNGQNPRPDLAPDIVNNSWSWRDIDPYFAPVVDAWVAAGIFPVFAGGSKGPACNTGASPGLGPNAYVVGAFDEAGAIAPVSGRGPGANGETKPDIAAPGVNIYSAIDNLEVDYARASGTWTAAPHVSGAVALLWSASPALRGDVAATRALLDRTAADVDDVSCGGTAAENNVWGEGRLDAYEAVRNAPAVPTGGLKGTVTSGGTPVAGASVTLTGPLARKVYTGRDGAYTVPRLATGTYQVTMRKLGYGDATAEAAVEAGQTAVRDVAMTAQAVHSLSGTVTAGGEPAAGVEVAVGHFENVITDATGRYRLTVPGGDYKLTAKPQPGRCVGPADLPVTVNADVTKDIVLPNRTDDFGHTCVVRKGGFASGTERHTFPGLSSSLPIGLPFDFPFYGKVYRSGWITSRGGLSFLSDAVPQFLPVLPAPEQPNAGIYPSWGMQRMDPNTGAYTATIGTAPHRAFIIEWRDAHMPAVPGQETFFSFSIALHENGSITFGYKGDVQFSGTTALENGDGTDAFVFAQDRPDSIAGGQSITFTPSRHGLLTGKVTDAADGKPLAGATVKAGTAGTFTTGADGTFVGQVPPGDHQVTIEKQDYGTVTQNVTVTTGAWTRADATLVTGSVSTSVSEIEFVTPAGSAKSRKVTLRNLGTAAATFALKTDLDATWLKVTPDTGELAPGAAATVTVTGDSAGVPEGEFRTGKLRLWLNGGQTPRTEIPVTLAVPKHRIAVDVGGTREVVDSLGERWSPDRAYTAGGHGYIGPRSRVRSTTRTVKDTDEQALFKRARESMLEYRFDNVPNGVYTVELGFADLRNTRPGRRVFDVLAEGALAVPLLDLAHEVGTYTATTRGYTVRVTDGQLNLRFPARVGAPIVNSIRVTERPDKTTP</sequence>
<dbReference type="GO" id="GO:0005975">
    <property type="term" value="P:carbohydrate metabolic process"/>
    <property type="evidence" value="ECO:0007669"/>
    <property type="project" value="UniProtKB-ARBA"/>
</dbReference>
<feature type="domain" description="Malectin" evidence="11">
    <location>
        <begin position="1015"/>
        <end position="1151"/>
    </location>
</feature>
<feature type="signal peptide" evidence="9">
    <location>
        <begin position="1"/>
        <end position="30"/>
    </location>
</feature>
<dbReference type="Pfam" id="PF00082">
    <property type="entry name" value="Peptidase_S8"/>
    <property type="match status" value="1"/>
</dbReference>
<dbReference type="PROSITE" id="PS51892">
    <property type="entry name" value="SUBTILASE"/>
    <property type="match status" value="1"/>
</dbReference>
<proteinExistence type="inferred from homology"/>
<dbReference type="EMBL" id="BOOW01000032">
    <property type="protein sequence ID" value="GII95047.1"/>
    <property type="molecule type" value="Genomic_DNA"/>
</dbReference>
<feature type="chain" id="PRO_5037112507" description="alpha-amylase" evidence="9">
    <location>
        <begin position="31"/>
        <end position="1173"/>
    </location>
</feature>
<comment type="catalytic activity">
    <reaction evidence="1">
        <text>Endohydrolysis of (1-&gt;4)-alpha-D-glucosidic linkages in polysaccharides containing three or more (1-&gt;4)-alpha-linked D-glucose units.</text>
        <dbReference type="EC" id="3.2.1.1"/>
    </reaction>
</comment>
<dbReference type="RefSeq" id="WP_204030096.1">
    <property type="nucleotide sequence ID" value="NZ_BOOW01000032.1"/>
</dbReference>
<dbReference type="Pfam" id="PF13620">
    <property type="entry name" value="CarboxypepD_reg"/>
    <property type="match status" value="2"/>
</dbReference>
<dbReference type="InterPro" id="IPR050131">
    <property type="entry name" value="Peptidase_S8_subtilisin-like"/>
</dbReference>
<dbReference type="Proteomes" id="UP000606172">
    <property type="component" value="Unassembled WGS sequence"/>
</dbReference>
<dbReference type="SUPFAM" id="SSF49452">
    <property type="entry name" value="Starch-binding domain-like"/>
    <property type="match status" value="3"/>
</dbReference>
<dbReference type="InterPro" id="IPR036852">
    <property type="entry name" value="Peptidase_S8/S53_dom_sf"/>
</dbReference>
<dbReference type="Gene3D" id="2.60.120.430">
    <property type="entry name" value="Galactose-binding lectin"/>
    <property type="match status" value="1"/>
</dbReference>
<name>A0A919RJM0_9ACTN</name>
<evidence type="ECO:0000256" key="4">
    <source>
        <dbReference type="ARBA" id="ARBA00022670"/>
    </source>
</evidence>
<dbReference type="GO" id="GO:0005737">
    <property type="term" value="C:cytoplasm"/>
    <property type="evidence" value="ECO:0007669"/>
    <property type="project" value="UniProtKB-SubCell"/>
</dbReference>
<comment type="caution">
    <text evidence="12">The sequence shown here is derived from an EMBL/GenBank/DDBJ whole genome shotgun (WGS) entry which is preliminary data.</text>
</comment>
<comment type="similarity">
    <text evidence="2 8">Belongs to the peptidase S8 family.</text>
</comment>
<dbReference type="GO" id="GO:0006508">
    <property type="term" value="P:proteolysis"/>
    <property type="evidence" value="ECO:0007669"/>
    <property type="project" value="UniProtKB-KW"/>
</dbReference>
<dbReference type="InterPro" id="IPR013784">
    <property type="entry name" value="Carb-bd-like_fold"/>
</dbReference>
<evidence type="ECO:0000256" key="3">
    <source>
        <dbReference type="ARBA" id="ARBA00012595"/>
    </source>
</evidence>
<evidence type="ECO:0000256" key="5">
    <source>
        <dbReference type="ARBA" id="ARBA00022801"/>
    </source>
</evidence>
<dbReference type="GO" id="GO:0030246">
    <property type="term" value="F:carbohydrate binding"/>
    <property type="evidence" value="ECO:0007669"/>
    <property type="project" value="InterPro"/>
</dbReference>
<dbReference type="PANTHER" id="PTHR43806:SF67">
    <property type="entry name" value="EGF-LIKE DOMAIN-CONTAINING PROTEIN"/>
    <property type="match status" value="1"/>
</dbReference>
<dbReference type="Gene3D" id="3.40.50.200">
    <property type="entry name" value="Peptidase S8/S53 domain"/>
    <property type="match status" value="1"/>
</dbReference>